<name>A0A4R7CYA4_9FLAO</name>
<dbReference type="Proteomes" id="UP000295274">
    <property type="component" value="Unassembled WGS sequence"/>
</dbReference>
<sequence length="35" mass="3984">MGKEVVCNEKFEIKKQQRHGALAAWDNSLINQPIS</sequence>
<evidence type="ECO:0000313" key="2">
    <source>
        <dbReference type="Proteomes" id="UP000295274"/>
    </source>
</evidence>
<proteinExistence type="predicted"/>
<gene>
    <name evidence="1" type="ORF">DFQ03_2862</name>
</gene>
<keyword evidence="2" id="KW-1185">Reference proteome</keyword>
<dbReference type="AlphaFoldDB" id="A0A4R7CYA4"/>
<protein>
    <submittedName>
        <fullName evidence="1">Uncharacterized protein</fullName>
    </submittedName>
</protein>
<dbReference type="EMBL" id="SNZW01000016">
    <property type="protein sequence ID" value="TDS13569.1"/>
    <property type="molecule type" value="Genomic_DNA"/>
</dbReference>
<accession>A0A4R7CYA4</accession>
<evidence type="ECO:0000313" key="1">
    <source>
        <dbReference type="EMBL" id="TDS13569.1"/>
    </source>
</evidence>
<reference evidence="1 2" key="1">
    <citation type="submission" date="2019-03" db="EMBL/GenBank/DDBJ databases">
        <title>Genomic Encyclopedia of Type Strains, Phase III (KMG-III): the genomes of soil and plant-associated and newly described type strains.</title>
        <authorList>
            <person name="Whitman W."/>
        </authorList>
    </citation>
    <scope>NUCLEOTIDE SEQUENCE [LARGE SCALE GENOMIC DNA]</scope>
    <source>
        <strain evidence="1 2">CECT 8455</strain>
    </source>
</reference>
<organism evidence="1 2">
    <name type="scientific">Maribacter caenipelagi</name>
    <dbReference type="NCBI Taxonomy" id="1447781"/>
    <lineage>
        <taxon>Bacteria</taxon>
        <taxon>Pseudomonadati</taxon>
        <taxon>Bacteroidota</taxon>
        <taxon>Flavobacteriia</taxon>
        <taxon>Flavobacteriales</taxon>
        <taxon>Flavobacteriaceae</taxon>
        <taxon>Maribacter</taxon>
    </lineage>
</organism>
<comment type="caution">
    <text evidence="1">The sequence shown here is derived from an EMBL/GenBank/DDBJ whole genome shotgun (WGS) entry which is preliminary data.</text>
</comment>